<reference evidence="1 2" key="1">
    <citation type="journal article" date="2015" name="Genome Biol. Evol.">
        <title>Comparative Genomics of a Bacterivorous Green Alga Reveals Evolutionary Causalities and Consequences of Phago-Mixotrophic Mode of Nutrition.</title>
        <authorList>
            <person name="Burns J.A."/>
            <person name="Paasch A."/>
            <person name="Narechania A."/>
            <person name="Kim E."/>
        </authorList>
    </citation>
    <scope>NUCLEOTIDE SEQUENCE [LARGE SCALE GENOMIC DNA]</scope>
    <source>
        <strain evidence="1 2">PLY_AMNH</strain>
    </source>
</reference>
<protein>
    <submittedName>
        <fullName evidence="1">Uncharacterized protein</fullName>
    </submittedName>
</protein>
<dbReference type="PANTHER" id="PTHR34801:SF6">
    <property type="entry name" value="SLL1620 PROTEIN"/>
    <property type="match status" value="1"/>
</dbReference>
<keyword evidence="2" id="KW-1185">Reference proteome</keyword>
<accession>A0AAE0BZL3</accession>
<comment type="caution">
    <text evidence="1">The sequence shown here is derived from an EMBL/GenBank/DDBJ whole genome shotgun (WGS) entry which is preliminary data.</text>
</comment>
<name>A0AAE0BZL3_9CHLO</name>
<sequence>MKLLSVLVSPWSSTLLGKQTTRPAYLTTSRRTVITCNSHTGERRAALFSLAYLPLSLVSPFESIAPHTGECTECLGSVANTLGTCASWKGGSCVSTFDDRPPFFLAPWELSGSARQTVQEIKSAVEASGGAIQEQGQYYLYATFGNGRGGVLDDVEFLVSEQDGTVVLRSASRTRGLPDGGRNRRRLENLRIQLDYEEVPILRNRRRKFLLVESPWDDFGPTPPPGELDYNNVDDTLL</sequence>
<gene>
    <name evidence="1" type="ORF">CYMTET_44756</name>
</gene>
<dbReference type="PANTHER" id="PTHR34801">
    <property type="entry name" value="EXPRESSED PROTEIN"/>
    <property type="match status" value="1"/>
</dbReference>
<dbReference type="AlphaFoldDB" id="A0AAE0BZL3"/>
<dbReference type="Pfam" id="PF07386">
    <property type="entry name" value="DUF1499"/>
    <property type="match status" value="1"/>
</dbReference>
<evidence type="ECO:0000313" key="2">
    <source>
        <dbReference type="Proteomes" id="UP001190700"/>
    </source>
</evidence>
<dbReference type="InterPro" id="IPR010865">
    <property type="entry name" value="DUF1499"/>
</dbReference>
<dbReference type="Proteomes" id="UP001190700">
    <property type="component" value="Unassembled WGS sequence"/>
</dbReference>
<organism evidence="1 2">
    <name type="scientific">Cymbomonas tetramitiformis</name>
    <dbReference type="NCBI Taxonomy" id="36881"/>
    <lineage>
        <taxon>Eukaryota</taxon>
        <taxon>Viridiplantae</taxon>
        <taxon>Chlorophyta</taxon>
        <taxon>Pyramimonadophyceae</taxon>
        <taxon>Pyramimonadales</taxon>
        <taxon>Pyramimonadaceae</taxon>
        <taxon>Cymbomonas</taxon>
    </lineage>
</organism>
<dbReference type="EMBL" id="LGRX02030394">
    <property type="protein sequence ID" value="KAK3245696.1"/>
    <property type="molecule type" value="Genomic_DNA"/>
</dbReference>
<evidence type="ECO:0000313" key="1">
    <source>
        <dbReference type="EMBL" id="KAK3245696.1"/>
    </source>
</evidence>
<proteinExistence type="predicted"/>